<dbReference type="KEGG" id="cmic:caldi_15280"/>
<dbReference type="NCBIfam" id="TIGR00017">
    <property type="entry name" value="cmk"/>
    <property type="match status" value="1"/>
</dbReference>
<evidence type="ECO:0000256" key="1">
    <source>
        <dbReference type="ARBA" id="ARBA00009427"/>
    </source>
</evidence>
<feature type="domain" description="Cytidylate kinase" evidence="9">
    <location>
        <begin position="2"/>
        <end position="213"/>
    </location>
</feature>
<dbReference type="PANTHER" id="PTHR21299:SF2">
    <property type="entry name" value="CYTIDYLATE KINASE"/>
    <property type="match status" value="1"/>
</dbReference>
<dbReference type="GO" id="GO:0015949">
    <property type="term" value="P:nucleobase-containing small molecule interconversion"/>
    <property type="evidence" value="ECO:0007669"/>
    <property type="project" value="TreeGrafter"/>
</dbReference>
<sequence length="215" mass="23307">MIAIDGPAGAGKSTVARLVAARLGYLYVDTGAMYRAVTLKALREGVDPGDAEALARLVRDIDLVLEPGAEGVRVRLDGEDVTAEIRRPEVSRAVSAVAAVPAVRDRMLELQRALARQGGVVMDGRDIGSRVLPWADRKIFITASLAERARRRQRELAEAGVHASLQEVEAEIARRDHLDSTRPHSPLVQVPDAIVIDTTGLTVDEVVTRVLDHCR</sequence>
<evidence type="ECO:0000256" key="7">
    <source>
        <dbReference type="ARBA" id="ARBA00048478"/>
    </source>
</evidence>
<dbReference type="EMBL" id="AP025628">
    <property type="protein sequence ID" value="BDG60438.1"/>
    <property type="molecule type" value="Genomic_DNA"/>
</dbReference>
<dbReference type="InterPro" id="IPR011994">
    <property type="entry name" value="Cytidylate_kinase_dom"/>
</dbReference>
<name>A0AA35G8H3_9FIRM</name>
<evidence type="ECO:0000313" key="10">
    <source>
        <dbReference type="EMBL" id="BDG60438.1"/>
    </source>
</evidence>
<dbReference type="PANTHER" id="PTHR21299">
    <property type="entry name" value="CYTIDYLATE KINASE/PANTOATE-BETA-ALANINE LIGASE"/>
    <property type="match status" value="1"/>
</dbReference>
<evidence type="ECO:0000256" key="5">
    <source>
        <dbReference type="ARBA" id="ARBA00022840"/>
    </source>
</evidence>
<keyword evidence="8" id="KW-0963">Cytoplasm</keyword>
<dbReference type="Pfam" id="PF02224">
    <property type="entry name" value="Cytidylate_kin"/>
    <property type="match status" value="1"/>
</dbReference>
<dbReference type="InterPro" id="IPR027417">
    <property type="entry name" value="P-loop_NTPase"/>
</dbReference>
<evidence type="ECO:0000256" key="3">
    <source>
        <dbReference type="ARBA" id="ARBA00022741"/>
    </source>
</evidence>
<evidence type="ECO:0000256" key="4">
    <source>
        <dbReference type="ARBA" id="ARBA00022777"/>
    </source>
</evidence>
<evidence type="ECO:0000256" key="8">
    <source>
        <dbReference type="HAMAP-Rule" id="MF_00238"/>
    </source>
</evidence>
<dbReference type="Proteomes" id="UP001163687">
    <property type="component" value="Chromosome"/>
</dbReference>
<evidence type="ECO:0000256" key="2">
    <source>
        <dbReference type="ARBA" id="ARBA00022679"/>
    </source>
</evidence>
<reference evidence="10" key="1">
    <citation type="submission" date="2022-03" db="EMBL/GenBank/DDBJ databases">
        <title>Complete genome sequence of Caldinitratiruptor microaerophilus.</title>
        <authorList>
            <person name="Mukaiyama R."/>
            <person name="Nishiyama T."/>
            <person name="Ueda K."/>
        </authorList>
    </citation>
    <scope>NUCLEOTIDE SEQUENCE</scope>
    <source>
        <strain evidence="10">JCM 16183</strain>
    </source>
</reference>
<dbReference type="SUPFAM" id="SSF52540">
    <property type="entry name" value="P-loop containing nucleoside triphosphate hydrolases"/>
    <property type="match status" value="1"/>
</dbReference>
<feature type="binding site" evidence="8">
    <location>
        <begin position="6"/>
        <end position="14"/>
    </location>
    <ligand>
        <name>ATP</name>
        <dbReference type="ChEBI" id="CHEBI:30616"/>
    </ligand>
</feature>
<comment type="catalytic activity">
    <reaction evidence="7 8">
        <text>CMP + ATP = CDP + ADP</text>
        <dbReference type="Rhea" id="RHEA:11600"/>
        <dbReference type="ChEBI" id="CHEBI:30616"/>
        <dbReference type="ChEBI" id="CHEBI:58069"/>
        <dbReference type="ChEBI" id="CHEBI:60377"/>
        <dbReference type="ChEBI" id="CHEBI:456216"/>
        <dbReference type="EC" id="2.7.4.25"/>
    </reaction>
</comment>
<comment type="similarity">
    <text evidence="1 8">Belongs to the cytidylate kinase family. Type 1 subfamily.</text>
</comment>
<keyword evidence="2 8" id="KW-0808">Transferase</keyword>
<proteinExistence type="inferred from homology"/>
<gene>
    <name evidence="8" type="primary">cmk</name>
    <name evidence="10" type="ORF">caldi_15280</name>
</gene>
<comment type="subcellular location">
    <subcellularLocation>
        <location evidence="8">Cytoplasm</location>
    </subcellularLocation>
</comment>
<dbReference type="Gene3D" id="3.40.50.300">
    <property type="entry name" value="P-loop containing nucleotide triphosphate hydrolases"/>
    <property type="match status" value="1"/>
</dbReference>
<dbReference type="AlphaFoldDB" id="A0AA35G8H3"/>
<evidence type="ECO:0000259" key="9">
    <source>
        <dbReference type="Pfam" id="PF02224"/>
    </source>
</evidence>
<protein>
    <recommendedName>
        <fullName evidence="8">Cytidylate kinase</fullName>
        <shortName evidence="8">CK</shortName>
        <ecNumber evidence="8">2.7.4.25</ecNumber>
    </recommendedName>
    <alternativeName>
        <fullName evidence="8">Cytidine monophosphate kinase</fullName>
        <shortName evidence="8">CMP kinase</shortName>
    </alternativeName>
</protein>
<dbReference type="CDD" id="cd02020">
    <property type="entry name" value="CMPK"/>
    <property type="match status" value="1"/>
</dbReference>
<dbReference type="GO" id="GO:0005829">
    <property type="term" value="C:cytosol"/>
    <property type="evidence" value="ECO:0007669"/>
    <property type="project" value="TreeGrafter"/>
</dbReference>
<dbReference type="EC" id="2.7.4.25" evidence="8"/>
<accession>A0AA35G8H3</accession>
<dbReference type="GO" id="GO:0006220">
    <property type="term" value="P:pyrimidine nucleotide metabolic process"/>
    <property type="evidence" value="ECO:0007669"/>
    <property type="project" value="UniProtKB-UniRule"/>
</dbReference>
<dbReference type="GO" id="GO:0036431">
    <property type="term" value="F:dCMP kinase activity"/>
    <property type="evidence" value="ECO:0007669"/>
    <property type="project" value="InterPro"/>
</dbReference>
<dbReference type="GO" id="GO:0005524">
    <property type="term" value="F:ATP binding"/>
    <property type="evidence" value="ECO:0007669"/>
    <property type="project" value="UniProtKB-UniRule"/>
</dbReference>
<dbReference type="HAMAP" id="MF_00238">
    <property type="entry name" value="Cytidyl_kinase_type1"/>
    <property type="match status" value="1"/>
</dbReference>
<dbReference type="RefSeq" id="WP_264844462.1">
    <property type="nucleotide sequence ID" value="NZ_AP025628.1"/>
</dbReference>
<evidence type="ECO:0000313" key="11">
    <source>
        <dbReference type="Proteomes" id="UP001163687"/>
    </source>
</evidence>
<dbReference type="InterPro" id="IPR003136">
    <property type="entry name" value="Cytidylate_kin"/>
</dbReference>
<organism evidence="10 11">
    <name type="scientific">Caldinitratiruptor microaerophilus</name>
    <dbReference type="NCBI Taxonomy" id="671077"/>
    <lineage>
        <taxon>Bacteria</taxon>
        <taxon>Bacillati</taxon>
        <taxon>Bacillota</taxon>
        <taxon>Clostridia</taxon>
        <taxon>Eubacteriales</taxon>
        <taxon>Symbiobacteriaceae</taxon>
        <taxon>Caldinitratiruptor</taxon>
    </lineage>
</organism>
<evidence type="ECO:0000256" key="6">
    <source>
        <dbReference type="ARBA" id="ARBA00047615"/>
    </source>
</evidence>
<keyword evidence="11" id="KW-1185">Reference proteome</keyword>
<keyword evidence="3 8" id="KW-0547">Nucleotide-binding</keyword>
<keyword evidence="4 8" id="KW-0418">Kinase</keyword>
<comment type="catalytic activity">
    <reaction evidence="6 8">
        <text>dCMP + ATP = dCDP + ADP</text>
        <dbReference type="Rhea" id="RHEA:25094"/>
        <dbReference type="ChEBI" id="CHEBI:30616"/>
        <dbReference type="ChEBI" id="CHEBI:57566"/>
        <dbReference type="ChEBI" id="CHEBI:58593"/>
        <dbReference type="ChEBI" id="CHEBI:456216"/>
        <dbReference type="EC" id="2.7.4.25"/>
    </reaction>
</comment>
<keyword evidence="5 8" id="KW-0067">ATP-binding</keyword>